<organism evidence="2 3">
    <name type="scientific">Paralvinella palmiformis</name>
    <dbReference type="NCBI Taxonomy" id="53620"/>
    <lineage>
        <taxon>Eukaryota</taxon>
        <taxon>Metazoa</taxon>
        <taxon>Spiralia</taxon>
        <taxon>Lophotrochozoa</taxon>
        <taxon>Annelida</taxon>
        <taxon>Polychaeta</taxon>
        <taxon>Sedentaria</taxon>
        <taxon>Canalipalpata</taxon>
        <taxon>Terebellida</taxon>
        <taxon>Terebelliformia</taxon>
        <taxon>Alvinellidae</taxon>
        <taxon>Paralvinella</taxon>
    </lineage>
</organism>
<protein>
    <submittedName>
        <fullName evidence="2">Uncharacterized protein</fullName>
    </submittedName>
</protein>
<dbReference type="PANTHER" id="PTHR12268">
    <property type="entry name" value="E3 UBIQUITIN-PROTEIN LIGASE KCMF1"/>
    <property type="match status" value="1"/>
</dbReference>
<name>A0AAD9JAT7_9ANNE</name>
<accession>A0AAD9JAT7</accession>
<keyword evidence="3" id="KW-1185">Reference proteome</keyword>
<evidence type="ECO:0000313" key="3">
    <source>
        <dbReference type="Proteomes" id="UP001208570"/>
    </source>
</evidence>
<dbReference type="GO" id="GO:0045202">
    <property type="term" value="C:synapse"/>
    <property type="evidence" value="ECO:0007669"/>
    <property type="project" value="TreeGrafter"/>
</dbReference>
<dbReference type="Proteomes" id="UP001208570">
    <property type="component" value="Unassembled WGS sequence"/>
</dbReference>
<proteinExistence type="predicted"/>
<dbReference type="EMBL" id="JAODUP010000455">
    <property type="protein sequence ID" value="KAK2149372.1"/>
    <property type="molecule type" value="Genomic_DNA"/>
</dbReference>
<dbReference type="PANTHER" id="PTHR12268:SF27">
    <property type="entry name" value="DYSTROBREVIN, ISOFORM F"/>
    <property type="match status" value="1"/>
</dbReference>
<keyword evidence="1" id="KW-0175">Coiled coil</keyword>
<dbReference type="GO" id="GO:0099536">
    <property type="term" value="P:synaptic signaling"/>
    <property type="evidence" value="ECO:0007669"/>
    <property type="project" value="TreeGrafter"/>
</dbReference>
<dbReference type="InterPro" id="IPR050774">
    <property type="entry name" value="KCMF1/Dystrophin"/>
</dbReference>
<evidence type="ECO:0000256" key="1">
    <source>
        <dbReference type="SAM" id="Coils"/>
    </source>
</evidence>
<comment type="caution">
    <text evidence="2">The sequence shown here is derived from an EMBL/GenBank/DDBJ whole genome shotgun (WGS) entry which is preliminary data.</text>
</comment>
<feature type="coiled-coil region" evidence="1">
    <location>
        <begin position="102"/>
        <end position="180"/>
    </location>
</feature>
<dbReference type="AlphaFoldDB" id="A0AAD9JAT7"/>
<dbReference type="GO" id="GO:0005886">
    <property type="term" value="C:plasma membrane"/>
    <property type="evidence" value="ECO:0007669"/>
    <property type="project" value="TreeGrafter"/>
</dbReference>
<evidence type="ECO:0000313" key="2">
    <source>
        <dbReference type="EMBL" id="KAK2149372.1"/>
    </source>
</evidence>
<gene>
    <name evidence="2" type="ORF">LSH36_456g04009</name>
</gene>
<sequence length="191" mass="22382">MSRSSCYDGKEPRPVLTVGLFPKPRRHRGCRSTVTQNSIPFKATFKLWDEGRVRLREVYGIGHSAMSRHLLKTVLRRRSRDCLDSLDRSRSPTELNYNVDANKAQRDLVMQLEAKNREIMREIQRLRLEQEKQAKVSSEVAGQQRNPTLLAELRLLRQRRDELEARMTALQESRRELMVQLEGLMKLLKVK</sequence>
<reference evidence="2" key="1">
    <citation type="journal article" date="2023" name="Mol. Biol. Evol.">
        <title>Third-Generation Sequencing Reveals the Adaptive Role of the Epigenome in Three Deep-Sea Polychaetes.</title>
        <authorList>
            <person name="Perez M."/>
            <person name="Aroh O."/>
            <person name="Sun Y."/>
            <person name="Lan Y."/>
            <person name="Juniper S.K."/>
            <person name="Young C.R."/>
            <person name="Angers B."/>
            <person name="Qian P.Y."/>
        </authorList>
    </citation>
    <scope>NUCLEOTIDE SEQUENCE</scope>
    <source>
        <strain evidence="2">P08H-3</strain>
    </source>
</reference>